<keyword evidence="2" id="KW-1185">Reference proteome</keyword>
<gene>
    <name evidence="1" type="ORF">BEL07_01125</name>
</gene>
<protein>
    <submittedName>
        <fullName evidence="1">Uncharacterized protein</fullName>
    </submittedName>
</protein>
<reference evidence="1 2" key="1">
    <citation type="submission" date="2016-09" db="EMBL/GenBank/DDBJ databases">
        <title>genome sequence of Mycobacterium sp. 739 SCH.</title>
        <authorList>
            <person name="Greninger A.L."/>
            <person name="Qin X."/>
            <person name="Jerome K."/>
            <person name="Vora S."/>
            <person name="Quinn K."/>
        </authorList>
    </citation>
    <scope>NUCLEOTIDE SEQUENCE [LARGE SCALE GENOMIC DNA]</scope>
    <source>
        <strain evidence="1 2">SCH</strain>
    </source>
</reference>
<dbReference type="AlphaFoldDB" id="A0A1E8QAD1"/>
<evidence type="ECO:0000313" key="2">
    <source>
        <dbReference type="Proteomes" id="UP000178953"/>
    </source>
</evidence>
<evidence type="ECO:0000313" key="1">
    <source>
        <dbReference type="EMBL" id="OFJ55538.1"/>
    </source>
</evidence>
<organism evidence="1 2">
    <name type="scientific">Mycolicibacterium grossiae</name>
    <dbReference type="NCBI Taxonomy" id="1552759"/>
    <lineage>
        <taxon>Bacteria</taxon>
        <taxon>Bacillati</taxon>
        <taxon>Actinomycetota</taxon>
        <taxon>Actinomycetes</taxon>
        <taxon>Mycobacteriales</taxon>
        <taxon>Mycobacteriaceae</taxon>
        <taxon>Mycolicibacterium</taxon>
    </lineage>
</organism>
<dbReference type="EMBL" id="MCHX01000002">
    <property type="protein sequence ID" value="OFJ55538.1"/>
    <property type="molecule type" value="Genomic_DNA"/>
</dbReference>
<accession>A0A1E8QAD1</accession>
<dbReference type="Proteomes" id="UP000178953">
    <property type="component" value="Unassembled WGS sequence"/>
</dbReference>
<comment type="caution">
    <text evidence="1">The sequence shown here is derived from an EMBL/GenBank/DDBJ whole genome shotgun (WGS) entry which is preliminary data.</text>
</comment>
<name>A0A1E8QAD1_9MYCO</name>
<proteinExistence type="predicted"/>
<sequence>MNLDLETSADWTGGSGKRHVITTGTVEAALDGVTVLTPVNPDIGASWGRAALLTYDESEVVGVDWLPLSDKPPAETVEVDVSDLRTTDQLLAAVDRAIAVAPEWSVIRLAGELSQGVMLPTTAEHVPPRADVAIHTDDVHFGFAAPDKSDHTALAEFVRSLSDADVAPRTRHQAIALGIAALDPTYALVNES</sequence>